<keyword evidence="3" id="KW-0675">Receptor</keyword>
<dbReference type="Gramene" id="ONK71103">
    <property type="protein sequence ID" value="ONK71103"/>
    <property type="gene ID" value="A4U43_C04F4750"/>
</dbReference>
<dbReference type="InterPro" id="IPR001611">
    <property type="entry name" value="Leu-rich_rpt"/>
</dbReference>
<evidence type="ECO:0000313" key="5">
    <source>
        <dbReference type="Proteomes" id="UP000243459"/>
    </source>
</evidence>
<dbReference type="InterPro" id="IPR032675">
    <property type="entry name" value="LRR_dom_sf"/>
</dbReference>
<dbReference type="PANTHER" id="PTHR48053:SF71">
    <property type="entry name" value="LEUCINE RICH REPEAT FAMILY PROTEIN, EXPRESSED"/>
    <property type="match status" value="1"/>
</dbReference>
<evidence type="ECO:0008006" key="6">
    <source>
        <dbReference type="Google" id="ProtNLM"/>
    </source>
</evidence>
<dbReference type="AlphaFoldDB" id="A0A5P1F045"/>
<reference evidence="5" key="1">
    <citation type="journal article" date="2017" name="Nat. Commun.">
        <title>The asparagus genome sheds light on the origin and evolution of a young Y chromosome.</title>
        <authorList>
            <person name="Harkess A."/>
            <person name="Zhou J."/>
            <person name="Xu C."/>
            <person name="Bowers J.E."/>
            <person name="Van der Hulst R."/>
            <person name="Ayyampalayam S."/>
            <person name="Mercati F."/>
            <person name="Riccardi P."/>
            <person name="McKain M.R."/>
            <person name="Kakrana A."/>
            <person name="Tang H."/>
            <person name="Ray J."/>
            <person name="Groenendijk J."/>
            <person name="Arikit S."/>
            <person name="Mathioni S.M."/>
            <person name="Nakano M."/>
            <person name="Shan H."/>
            <person name="Telgmann-Rauber A."/>
            <person name="Kanno A."/>
            <person name="Yue Z."/>
            <person name="Chen H."/>
            <person name="Li W."/>
            <person name="Chen Y."/>
            <person name="Xu X."/>
            <person name="Zhang Y."/>
            <person name="Luo S."/>
            <person name="Chen H."/>
            <person name="Gao J."/>
            <person name="Mao Z."/>
            <person name="Pires J.C."/>
            <person name="Luo M."/>
            <person name="Kudrna D."/>
            <person name="Wing R.A."/>
            <person name="Meyers B.C."/>
            <person name="Yi K."/>
            <person name="Kong H."/>
            <person name="Lavrijsen P."/>
            <person name="Sunseri F."/>
            <person name="Falavigna A."/>
            <person name="Ye Y."/>
            <person name="Leebens-Mack J.H."/>
            <person name="Chen G."/>
        </authorList>
    </citation>
    <scope>NUCLEOTIDE SEQUENCE [LARGE SCALE GENOMIC DNA]</scope>
    <source>
        <strain evidence="5">cv. DH0086</strain>
    </source>
</reference>
<protein>
    <recommendedName>
        <fullName evidence="6">Leucine-rich repeat-containing N-terminal plant-type domain-containing protein</fullName>
    </recommendedName>
</protein>
<gene>
    <name evidence="4" type="ORF">A4U43_C04F4750</name>
</gene>
<comment type="subcellular location">
    <subcellularLocation>
        <location evidence="1">Membrane</location>
        <topology evidence="1">Single-pass membrane protein</topology>
    </subcellularLocation>
</comment>
<sequence>MLELNGALGDLDLSSNKLSGEIPQWISDMPYIYYVNLSNNAFESRLPVGLFKNTGMLVKLNLSNNRFTGGIDEDIGEWPAMPRIEYFDVPNNPLGGVVPESMRKMKRLREVRMARSGLTGQIPEDCWTWGGLLCLTCQITGYLVQYRITMPVLRPRGSGGIRDFVGSHCHRASCMVDFSL</sequence>
<dbReference type="GO" id="GO:0016020">
    <property type="term" value="C:membrane"/>
    <property type="evidence" value="ECO:0007669"/>
    <property type="project" value="UniProtKB-SubCell"/>
</dbReference>
<dbReference type="InterPro" id="IPR051716">
    <property type="entry name" value="Plant_RL_S/T_kinase"/>
</dbReference>
<organism evidence="4 5">
    <name type="scientific">Asparagus officinalis</name>
    <name type="common">Garden asparagus</name>
    <dbReference type="NCBI Taxonomy" id="4686"/>
    <lineage>
        <taxon>Eukaryota</taxon>
        <taxon>Viridiplantae</taxon>
        <taxon>Streptophyta</taxon>
        <taxon>Embryophyta</taxon>
        <taxon>Tracheophyta</taxon>
        <taxon>Spermatophyta</taxon>
        <taxon>Magnoliopsida</taxon>
        <taxon>Liliopsida</taxon>
        <taxon>Asparagales</taxon>
        <taxon>Asparagaceae</taxon>
        <taxon>Asparagoideae</taxon>
        <taxon>Asparagus</taxon>
    </lineage>
</organism>
<evidence type="ECO:0000313" key="4">
    <source>
        <dbReference type="EMBL" id="ONK71103.1"/>
    </source>
</evidence>
<dbReference type="SUPFAM" id="SSF52058">
    <property type="entry name" value="L domain-like"/>
    <property type="match status" value="1"/>
</dbReference>
<evidence type="ECO:0000256" key="3">
    <source>
        <dbReference type="ARBA" id="ARBA00023170"/>
    </source>
</evidence>
<dbReference type="Pfam" id="PF00560">
    <property type="entry name" value="LRR_1"/>
    <property type="match status" value="2"/>
</dbReference>
<keyword evidence="2" id="KW-0732">Signal</keyword>
<evidence type="ECO:0000256" key="1">
    <source>
        <dbReference type="ARBA" id="ARBA00004167"/>
    </source>
</evidence>
<dbReference type="GO" id="GO:0004674">
    <property type="term" value="F:protein serine/threonine kinase activity"/>
    <property type="evidence" value="ECO:0007669"/>
    <property type="project" value="UniProtKB-EC"/>
</dbReference>
<accession>A0A5P1F045</accession>
<keyword evidence="5" id="KW-1185">Reference proteome</keyword>
<dbReference type="Gene3D" id="3.80.10.10">
    <property type="entry name" value="Ribonuclease Inhibitor"/>
    <property type="match status" value="1"/>
</dbReference>
<dbReference type="EMBL" id="CM007384">
    <property type="protein sequence ID" value="ONK71103.1"/>
    <property type="molecule type" value="Genomic_DNA"/>
</dbReference>
<dbReference type="OrthoDB" id="616005at2759"/>
<proteinExistence type="predicted"/>
<dbReference type="PANTHER" id="PTHR48053">
    <property type="entry name" value="LEUCINE RICH REPEAT FAMILY PROTEIN, EXPRESSED"/>
    <property type="match status" value="1"/>
</dbReference>
<name>A0A5P1F045_ASPOF</name>
<evidence type="ECO:0000256" key="2">
    <source>
        <dbReference type="ARBA" id="ARBA00022729"/>
    </source>
</evidence>
<dbReference type="Proteomes" id="UP000243459">
    <property type="component" value="Chromosome 4"/>
</dbReference>